<dbReference type="PANTHER" id="PTHR30006">
    <property type="entry name" value="THIAMINE-BINDING PERIPLASMIC PROTEIN-RELATED"/>
    <property type="match status" value="1"/>
</dbReference>
<sequence length="383" mass="41510">MKKILNAFMALSIAATLSACGNANTTEAPAENTAEQTQSAEENKTETSETPEVKEETKEETSEEKAEEAAPAETSSEENKDLSGSVTVYMPSPKGLNEKYIAAFEEETGVKVDLFEGTTGEILARLEAEKDNPVADVVVLASWSDGLAMKKEGNLESYDAKDADKLYEDFIDSDKELFGTSASAVGVIYNTTIVENLDADWADFADEKYNGDIALPDPEKSGSAKDFLAGYSSQNKDDWKTWEDIAANGLTIPGANKAALEAVTTGEKAILLAGVDYNAYKSIADGEPLAIYYPKSGTVINPRPAMILKSAKNMDNAKAFIDFLISDKAQELVADAYLLPGRSDITTDKRTNVADIPQFENLDWDYMLENADEISAKMNSLVK</sequence>
<evidence type="ECO:0000256" key="2">
    <source>
        <dbReference type="SAM" id="MobiDB-lite"/>
    </source>
</evidence>
<gene>
    <name evidence="4" type="ORF">ACCQ41_06355</name>
</gene>
<evidence type="ECO:0000313" key="5">
    <source>
        <dbReference type="Proteomes" id="UP001637996"/>
    </source>
</evidence>
<dbReference type="InterPro" id="IPR026045">
    <property type="entry name" value="Ferric-bd"/>
</dbReference>
<dbReference type="CDD" id="cd13547">
    <property type="entry name" value="PBP2_Fbp_like_2"/>
    <property type="match status" value="1"/>
</dbReference>
<feature type="compositionally biased region" description="Basic and acidic residues" evidence="2">
    <location>
        <begin position="41"/>
        <end position="68"/>
    </location>
</feature>
<organism evidence="4 5">
    <name type="scientific">Anaerococcus martiniensis</name>
    <dbReference type="NCBI Taxonomy" id="3115615"/>
    <lineage>
        <taxon>Bacteria</taxon>
        <taxon>Bacillati</taxon>
        <taxon>Bacillota</taxon>
        <taxon>Tissierellia</taxon>
        <taxon>Tissierellales</taxon>
        <taxon>Peptoniphilaceae</taxon>
        <taxon>Anaerococcus</taxon>
    </lineage>
</organism>
<reference evidence="4 5" key="1">
    <citation type="journal article" date="2025" name="Anaerobe">
        <title>Description of Anaerococcus kampingiae sp. nov., Anaerococcus groningensis sp. nov., Anaerococcus martiniensis sp. nov., and Anaerococcus cruorum sp. nov., isolated from human clinical specimens.</title>
        <authorList>
            <person name="Boiten K.E."/>
            <person name="Meijer J."/>
            <person name="van Wezel E.M."/>
            <person name="Veloo A.C.M."/>
        </authorList>
    </citation>
    <scope>NUCLEOTIDE SEQUENCE [LARGE SCALE GENOMIC DNA]</scope>
    <source>
        <strain evidence="4 5">ENR0831</strain>
    </source>
</reference>
<dbReference type="Gene3D" id="3.40.190.10">
    <property type="entry name" value="Periplasmic binding protein-like II"/>
    <property type="match status" value="2"/>
</dbReference>
<feature type="signal peptide" evidence="3">
    <location>
        <begin position="1"/>
        <end position="19"/>
    </location>
</feature>
<feature type="chain" id="PRO_5046993081" evidence="3">
    <location>
        <begin position="20"/>
        <end position="383"/>
    </location>
</feature>
<dbReference type="PIRSF" id="PIRSF002825">
    <property type="entry name" value="CfbpA"/>
    <property type="match status" value="1"/>
</dbReference>
<dbReference type="PANTHER" id="PTHR30006:SF2">
    <property type="entry name" value="ABC TRANSPORTER SUBSTRATE-BINDING PROTEIN"/>
    <property type="match status" value="1"/>
</dbReference>
<evidence type="ECO:0000256" key="3">
    <source>
        <dbReference type="SAM" id="SignalP"/>
    </source>
</evidence>
<proteinExistence type="predicted"/>
<accession>A0ABW9M969</accession>
<feature type="compositionally biased region" description="Low complexity" evidence="2">
    <location>
        <begin position="24"/>
        <end position="35"/>
    </location>
</feature>
<dbReference type="RefSeq" id="WP_410031542.1">
    <property type="nucleotide sequence ID" value="NZ_JBGMEI010000009.1"/>
</dbReference>
<keyword evidence="5" id="KW-1185">Reference proteome</keyword>
<feature type="region of interest" description="Disordered" evidence="2">
    <location>
        <begin position="24"/>
        <end position="87"/>
    </location>
</feature>
<name>A0ABW9M969_9FIRM</name>
<evidence type="ECO:0000256" key="1">
    <source>
        <dbReference type="ARBA" id="ARBA00022729"/>
    </source>
</evidence>
<dbReference type="Proteomes" id="UP001637996">
    <property type="component" value="Unassembled WGS sequence"/>
</dbReference>
<comment type="caution">
    <text evidence="4">The sequence shown here is derived from an EMBL/GenBank/DDBJ whole genome shotgun (WGS) entry which is preliminary data.</text>
</comment>
<protein>
    <submittedName>
        <fullName evidence="4">ABC transporter substrate-binding protein</fullName>
    </submittedName>
</protein>
<dbReference type="SUPFAM" id="SSF53850">
    <property type="entry name" value="Periplasmic binding protein-like II"/>
    <property type="match status" value="1"/>
</dbReference>
<evidence type="ECO:0000313" key="4">
    <source>
        <dbReference type="EMBL" id="MFO3665862.1"/>
    </source>
</evidence>
<dbReference type="PROSITE" id="PS51257">
    <property type="entry name" value="PROKAR_LIPOPROTEIN"/>
    <property type="match status" value="1"/>
</dbReference>
<dbReference type="EMBL" id="JBGMEI010000009">
    <property type="protein sequence ID" value="MFO3665862.1"/>
    <property type="molecule type" value="Genomic_DNA"/>
</dbReference>
<keyword evidence="1 3" id="KW-0732">Signal</keyword>
<dbReference type="Pfam" id="PF13343">
    <property type="entry name" value="SBP_bac_6"/>
    <property type="match status" value="1"/>
</dbReference>